<dbReference type="Pfam" id="PF06202">
    <property type="entry name" value="GDE_C"/>
    <property type="match status" value="1"/>
</dbReference>
<dbReference type="InterPro" id="IPR012341">
    <property type="entry name" value="6hp_glycosidase-like_sf"/>
</dbReference>
<dbReference type="KEGG" id="hor:Hore_08610"/>
<dbReference type="FunFam" id="1.50.10.10:FF:000073">
    <property type="entry name" value="Glycogen debranching enzyme, hypothetical (TreX-like)"/>
    <property type="match status" value="1"/>
</dbReference>
<dbReference type="NCBIfam" id="TIGR01561">
    <property type="entry name" value="gde_arch"/>
    <property type="match status" value="1"/>
</dbReference>
<dbReference type="PANTHER" id="PTHR10569:SF2">
    <property type="entry name" value="GLYCOGEN DEBRANCHING ENZYME"/>
    <property type="match status" value="1"/>
</dbReference>
<proteinExistence type="predicted"/>
<keyword evidence="4" id="KW-1185">Reference proteome</keyword>
<dbReference type="Pfam" id="PF12439">
    <property type="entry name" value="GDE_N"/>
    <property type="match status" value="1"/>
</dbReference>
<dbReference type="GO" id="GO:0005980">
    <property type="term" value="P:glycogen catabolic process"/>
    <property type="evidence" value="ECO:0007669"/>
    <property type="project" value="InterPro"/>
</dbReference>
<dbReference type="InterPro" id="IPR032790">
    <property type="entry name" value="GDE_C"/>
</dbReference>
<evidence type="ECO:0000259" key="2">
    <source>
        <dbReference type="Pfam" id="PF12439"/>
    </source>
</evidence>
<sequence>MEEFLPESCREQACMFRNEWLVTNGLGSFASSTESGANTRRYHGLLIASFNPPVERRLMVSKVDDTLVIDNTRVNLASNLKNKELEDSGYKFLLSFRYKPYPVYVYSYKSFLIKKSIFMVPGKNITVVHYHILDGDFPALLELTPVLNSRDFHGETILSRPEQDQKTRGKSYKINSYDKNFKSISFDLNNYPLYMLWDKGYFKIKESFYKNMYYPFEAYRGLGDREDHYLPGKLIVDLEETCQFTIVFSTERVEKINYKKWKNQYMDKQQSLLQNYPKKRNTFIDQLIKSADHFIAYRRSTGKKTILAGFPWFTDWGRDTMISLPGLTLATGRYKEAREILTTFALNIKRGLLPNVFDDYSGEAAQYNTVDAALWFFYAIYKYYKYTRDKDFIKKIIPGLKEIIEYHIQGTDYDIKVDNEDGLLCAGNPSTQLTWMDVKVEDWVVTPRHGKAVEINALWYNALKIYNYLSSILNREPEFMDIIDKIEVNYEKKFWYNKGKYLYDVIDGNRKDKSLRPNQIFSVSLPFSLLPDNKEKMVVKKVMEELYVPLGLRSLNPSHSEYKGKYSGKRLERDGAYHQGTVWGWLIGPFFEAYLKVNKFSPQAKKNVQEMMKPFYDHIKEYGLGSISEIFDGNYPHIPRGCFAQAWSVAEILRIYTEYLI</sequence>
<dbReference type="EMBL" id="CP001098">
    <property type="protein sequence ID" value="ACL69617.1"/>
    <property type="molecule type" value="Genomic_DNA"/>
</dbReference>
<dbReference type="InterPro" id="IPR008928">
    <property type="entry name" value="6-hairpin_glycosidase_sf"/>
</dbReference>
<protein>
    <submittedName>
        <fullName evidence="3">Glycogen debranching enzyme, putative</fullName>
    </submittedName>
</protein>
<dbReference type="AlphaFoldDB" id="B8CWE8"/>
<dbReference type="PANTHER" id="PTHR10569">
    <property type="entry name" value="GLYCOGEN DEBRANCHING ENZYME"/>
    <property type="match status" value="1"/>
</dbReference>
<evidence type="ECO:0000259" key="1">
    <source>
        <dbReference type="Pfam" id="PF06202"/>
    </source>
</evidence>
<dbReference type="GO" id="GO:0004135">
    <property type="term" value="F:amylo-alpha-1,6-glucosidase activity"/>
    <property type="evidence" value="ECO:0007669"/>
    <property type="project" value="InterPro"/>
</dbReference>
<dbReference type="GO" id="GO:0004134">
    <property type="term" value="F:4-alpha-glucanotransferase activity"/>
    <property type="evidence" value="ECO:0007669"/>
    <property type="project" value="InterPro"/>
</dbReference>
<dbReference type="SUPFAM" id="SSF48208">
    <property type="entry name" value="Six-hairpin glycosidases"/>
    <property type="match status" value="1"/>
</dbReference>
<dbReference type="STRING" id="373903.Hore_08610"/>
<feature type="domain" description="Glycogen debranching enzyme bacterial and archaeal type N-terminal" evidence="2">
    <location>
        <begin position="19"/>
        <end position="243"/>
    </location>
</feature>
<gene>
    <name evidence="3" type="ordered locus">Hore_08610</name>
</gene>
<dbReference type="HOGENOM" id="CLU_026835_0_0_9"/>
<dbReference type="eggNOG" id="COG3408">
    <property type="taxonomic scope" value="Bacteria"/>
</dbReference>
<accession>B8CWE8</accession>
<dbReference type="InterPro" id="IPR024742">
    <property type="entry name" value="Glycogen_debranch_N"/>
</dbReference>
<dbReference type="Proteomes" id="UP000000719">
    <property type="component" value="Chromosome"/>
</dbReference>
<dbReference type="Gene3D" id="1.50.10.10">
    <property type="match status" value="1"/>
</dbReference>
<dbReference type="InterPro" id="IPR010401">
    <property type="entry name" value="AGL/Gdb1"/>
</dbReference>
<evidence type="ECO:0000313" key="3">
    <source>
        <dbReference type="EMBL" id="ACL69617.1"/>
    </source>
</evidence>
<reference evidence="3 4" key="1">
    <citation type="journal article" date="2009" name="PLoS ONE">
        <title>Genome analysis of the anaerobic thermohalophilic bacterium Halothermothrix orenii.</title>
        <authorList>
            <person name="Mavromatis K."/>
            <person name="Ivanova N."/>
            <person name="Anderson I."/>
            <person name="Lykidis A."/>
            <person name="Hooper S.D."/>
            <person name="Sun H."/>
            <person name="Kunin V."/>
            <person name="Lapidus A."/>
            <person name="Hugenholtz P."/>
            <person name="Patel B."/>
            <person name="Kyrpides N.C."/>
        </authorList>
    </citation>
    <scope>NUCLEOTIDE SEQUENCE [LARGE SCALE GENOMIC DNA]</scope>
    <source>
        <strain evidence="4">H 168 / OCM 544 / DSM 9562</strain>
    </source>
</reference>
<dbReference type="InterPro" id="IPR006451">
    <property type="entry name" value="Glycogen_debranch_arc"/>
</dbReference>
<name>B8CWE8_HALOH</name>
<dbReference type="OrthoDB" id="9761875at2"/>
<evidence type="ECO:0000313" key="4">
    <source>
        <dbReference type="Proteomes" id="UP000000719"/>
    </source>
</evidence>
<organism evidence="3 4">
    <name type="scientific">Halothermothrix orenii (strain H 168 / OCM 544 / DSM 9562)</name>
    <dbReference type="NCBI Taxonomy" id="373903"/>
    <lineage>
        <taxon>Bacteria</taxon>
        <taxon>Bacillati</taxon>
        <taxon>Bacillota</taxon>
        <taxon>Clostridia</taxon>
        <taxon>Halanaerobiales</taxon>
        <taxon>Halothermotrichaceae</taxon>
        <taxon>Halothermothrix</taxon>
    </lineage>
</organism>
<feature type="domain" description="Glycogen debranching enzyme C-terminal" evidence="1">
    <location>
        <begin position="290"/>
        <end position="654"/>
    </location>
</feature>
<dbReference type="RefSeq" id="WP_012635804.1">
    <property type="nucleotide sequence ID" value="NC_011899.1"/>
</dbReference>